<evidence type="ECO:0000256" key="2">
    <source>
        <dbReference type="SAM" id="Phobius"/>
    </source>
</evidence>
<feature type="domain" description="Baseplate J-like C-terminal" evidence="5">
    <location>
        <begin position="292"/>
        <end position="369"/>
    </location>
</feature>
<evidence type="ECO:0000313" key="6">
    <source>
        <dbReference type="EMBL" id="KXV50240.1"/>
    </source>
</evidence>
<sequence>MAFSRPTLTDLRQQALQDIENGGISGVTALLRFSVLYVLAMVLAGLAHLHYGYLDWIAKQAVPWTATGVFLEAWGGLKKITRKPATTASGQVSFGVTGTKTVPAGTTIQITGGLSAVATADSVTSSGVTVVSCAVQTAGMAGNASAGATATLGSPVDGIQTTGSVTLAFTGGADIENDGDLRGRILDAFAEGGENGNAADYVRWAKAVSGVTRAWVNANGFGVGTVVVYFAMDNVRSAQGGLPQGTDGSATGEGRYAVATGDQLLLANALYVERPVTALVIVCAPVAQSVNFVVSDLGDGNTATNQTLITEALQDMFTRLSAPGVTLYQSAWTEAIGALDLDQFAVISPAESIVAANVGSMPVLGTVSFAS</sequence>
<dbReference type="InterPro" id="IPR052399">
    <property type="entry name" value="Phage_Baseplate_Assmbl_Protein"/>
</dbReference>
<protein>
    <submittedName>
        <fullName evidence="6">Uncharacterized protein</fullName>
    </submittedName>
</protein>
<feature type="domain" description="Baseplate protein J-like barrel" evidence="3">
    <location>
        <begin position="95"/>
        <end position="172"/>
    </location>
</feature>
<dbReference type="PATRIC" id="fig|318683.6.peg.3404"/>
<feature type="transmembrane region" description="Helical" evidence="2">
    <location>
        <begin position="29"/>
        <end position="49"/>
    </location>
</feature>
<keyword evidence="2" id="KW-1133">Transmembrane helix</keyword>
<dbReference type="Pfam" id="PF26079">
    <property type="entry name" value="Baseplate_J_C"/>
    <property type="match status" value="1"/>
</dbReference>
<accession>A0A149TMF0</accession>
<dbReference type="InterPro" id="IPR058530">
    <property type="entry name" value="Baseplate_J-like_C"/>
</dbReference>
<dbReference type="Pfam" id="PF04865">
    <property type="entry name" value="Baseplate_J"/>
    <property type="match status" value="1"/>
</dbReference>
<proteinExistence type="inferred from homology"/>
<comment type="caution">
    <text evidence="6">The sequence shown here is derived from an EMBL/GenBank/DDBJ whole genome shotgun (WGS) entry which is preliminary data.</text>
</comment>
<dbReference type="EMBL" id="LHZR01000083">
    <property type="protein sequence ID" value="KXV50240.1"/>
    <property type="molecule type" value="Genomic_DNA"/>
</dbReference>
<comment type="similarity">
    <text evidence="1">Belongs to the Mu gp47/PBSX XkdT family.</text>
</comment>
<reference evidence="6 7" key="1">
    <citation type="submission" date="2015-06" db="EMBL/GenBank/DDBJ databases">
        <title>Improved classification and identification of acetic acid bacteria using matrix-assisted laser desorption/ionization time-of-flight mass spectrometry; Gluconobacter nephelii and Gluconobacter uchimurae are later heterotypic synonyms of Gluconobacter japonicus and Gluconobacter oxydans, respectively.</title>
        <authorList>
            <person name="Li L."/>
            <person name="Cleenwerck I."/>
            <person name="De Vuyst L."/>
            <person name="Vandamme P."/>
        </authorList>
    </citation>
    <scope>NUCLEOTIDE SEQUENCE [LARGE SCALE GENOMIC DNA]</scope>
    <source>
        <strain evidence="6 7">LMG 1768</strain>
    </source>
</reference>
<keyword evidence="2" id="KW-0472">Membrane</keyword>
<dbReference type="InterPro" id="IPR006949">
    <property type="entry name" value="Barrel_Baseplate_J-like"/>
</dbReference>
<dbReference type="InterPro" id="IPR058531">
    <property type="entry name" value="Baseplate_J_M"/>
</dbReference>
<dbReference type="RefSeq" id="WP_062106192.1">
    <property type="nucleotide sequence ID" value="NZ_LHZR01000083.1"/>
</dbReference>
<evidence type="ECO:0000259" key="4">
    <source>
        <dbReference type="Pfam" id="PF26078"/>
    </source>
</evidence>
<evidence type="ECO:0000259" key="5">
    <source>
        <dbReference type="Pfam" id="PF26079"/>
    </source>
</evidence>
<dbReference type="Pfam" id="PF26078">
    <property type="entry name" value="Baseplate_J_M"/>
    <property type="match status" value="1"/>
</dbReference>
<dbReference type="Proteomes" id="UP000075636">
    <property type="component" value="Unassembled WGS sequence"/>
</dbReference>
<gene>
    <name evidence="6" type="ORF">AD945_02465</name>
</gene>
<keyword evidence="2" id="KW-0812">Transmembrane</keyword>
<evidence type="ECO:0000256" key="1">
    <source>
        <dbReference type="ARBA" id="ARBA00038087"/>
    </source>
</evidence>
<name>A0A149TMF0_9PROT</name>
<organism evidence="6 7">
    <name type="scientific">Gluconobacter albidus</name>
    <dbReference type="NCBI Taxonomy" id="318683"/>
    <lineage>
        <taxon>Bacteria</taxon>
        <taxon>Pseudomonadati</taxon>
        <taxon>Pseudomonadota</taxon>
        <taxon>Alphaproteobacteria</taxon>
        <taxon>Acetobacterales</taxon>
        <taxon>Acetobacteraceae</taxon>
        <taxon>Gluconobacter</taxon>
    </lineage>
</organism>
<feature type="domain" description="Baseplate J-like central" evidence="4">
    <location>
        <begin position="195"/>
        <end position="284"/>
    </location>
</feature>
<dbReference type="PANTHER" id="PTHR37829:SF3">
    <property type="entry name" value="PROTEIN JAYE-RELATED"/>
    <property type="match status" value="1"/>
</dbReference>
<dbReference type="PANTHER" id="PTHR37829">
    <property type="entry name" value="PHAGE-LIKE ELEMENT PBSX PROTEIN XKDT"/>
    <property type="match status" value="1"/>
</dbReference>
<evidence type="ECO:0000259" key="3">
    <source>
        <dbReference type="Pfam" id="PF04865"/>
    </source>
</evidence>
<evidence type="ECO:0000313" key="7">
    <source>
        <dbReference type="Proteomes" id="UP000075636"/>
    </source>
</evidence>
<dbReference type="OrthoDB" id="7565172at2"/>
<dbReference type="AlphaFoldDB" id="A0A149TMF0"/>